<dbReference type="VEuPathDB" id="VectorBase:ISCI005685"/>
<feature type="compositionally biased region" description="Basic residues" evidence="1">
    <location>
        <begin position="19"/>
        <end position="31"/>
    </location>
</feature>
<feature type="region of interest" description="Disordered" evidence="1">
    <location>
        <begin position="110"/>
        <end position="133"/>
    </location>
</feature>
<evidence type="ECO:0000313" key="2">
    <source>
        <dbReference type="EMBL" id="EEC08436.1"/>
    </source>
</evidence>
<reference evidence="2 4" key="1">
    <citation type="submission" date="2008-03" db="EMBL/GenBank/DDBJ databases">
        <title>Annotation of Ixodes scapularis.</title>
        <authorList>
            <consortium name="Ixodes scapularis Genome Project Consortium"/>
            <person name="Caler E."/>
            <person name="Hannick L.I."/>
            <person name="Bidwell S."/>
            <person name="Joardar V."/>
            <person name="Thiagarajan M."/>
            <person name="Amedeo P."/>
            <person name="Galinsky K.J."/>
            <person name="Schobel S."/>
            <person name="Inman J."/>
            <person name="Hostetler J."/>
            <person name="Miller J."/>
            <person name="Hammond M."/>
            <person name="Megy K."/>
            <person name="Lawson D."/>
            <person name="Kodira C."/>
            <person name="Sutton G."/>
            <person name="Meyer J."/>
            <person name="Hill C.A."/>
            <person name="Birren B."/>
            <person name="Nene V."/>
            <person name="Collins F."/>
            <person name="Alarcon-Chaidez F."/>
            <person name="Wikel S."/>
            <person name="Strausberg R."/>
        </authorList>
    </citation>
    <scope>NUCLEOTIDE SEQUENCE [LARGE SCALE GENOMIC DNA]</scope>
    <source>
        <strain evidence="4">Wikel</strain>
        <strain evidence="2">Wikel colony</strain>
    </source>
</reference>
<evidence type="ECO:0000256" key="1">
    <source>
        <dbReference type="SAM" id="MobiDB-lite"/>
    </source>
</evidence>
<organism>
    <name type="scientific">Ixodes scapularis</name>
    <name type="common">Black-legged tick</name>
    <name type="synonym">Deer tick</name>
    <dbReference type="NCBI Taxonomy" id="6945"/>
    <lineage>
        <taxon>Eukaryota</taxon>
        <taxon>Metazoa</taxon>
        <taxon>Ecdysozoa</taxon>
        <taxon>Arthropoda</taxon>
        <taxon>Chelicerata</taxon>
        <taxon>Arachnida</taxon>
        <taxon>Acari</taxon>
        <taxon>Parasitiformes</taxon>
        <taxon>Ixodida</taxon>
        <taxon>Ixodoidea</taxon>
        <taxon>Ixodidae</taxon>
        <taxon>Ixodinae</taxon>
        <taxon>Ixodes</taxon>
    </lineage>
</organism>
<dbReference type="EnsemblMetazoa" id="ISCW005685-RA">
    <property type="protein sequence ID" value="ISCW005685-PA"/>
    <property type="gene ID" value="ISCW005685"/>
</dbReference>
<evidence type="ECO:0000313" key="4">
    <source>
        <dbReference type="Proteomes" id="UP000001555"/>
    </source>
</evidence>
<dbReference type="EMBL" id="ABJB010980980">
    <property type="status" value="NOT_ANNOTATED_CDS"/>
    <property type="molecule type" value="Genomic_DNA"/>
</dbReference>
<proteinExistence type="predicted"/>
<dbReference type="HOGENOM" id="CLU_1215940_0_0_1"/>
<dbReference type="OrthoDB" id="6502564at2759"/>
<dbReference type="AlphaFoldDB" id="B7PPB4"/>
<dbReference type="EMBL" id="DS756785">
    <property type="protein sequence ID" value="EEC08436.1"/>
    <property type="molecule type" value="Genomic_DNA"/>
</dbReference>
<sequence>MNSALSPHAQGKQFLMRSHANKSRRGHGYRSWRKDLGLYESTGDENSGYYYDDSSDGQKPVFAGPRIISVHPDDAEDDVEYEKLNSDTLYQKVQSNQEKVGGWRPLTDRQQGKLAAGGNGSAASNDSSGPQPLLQFMQSNEETKEQVPTARHFPEAQMMAASSRDTDVKRPKRKGEDDYFFGNDVENSELAMFPNGLDMFRHFRGDAMMKMESVMGGNVSDYNGNGEF</sequence>
<feature type="region of interest" description="Disordered" evidence="1">
    <location>
        <begin position="1"/>
        <end position="78"/>
    </location>
</feature>
<dbReference type="VEuPathDB" id="VectorBase:ISCP_006624"/>
<name>B7PPB4_IXOSC</name>
<dbReference type="Proteomes" id="UP000001555">
    <property type="component" value="Unassembled WGS sequence"/>
</dbReference>
<dbReference type="InParanoid" id="B7PPB4"/>
<accession>B7PPB4</accession>
<evidence type="ECO:0000313" key="3">
    <source>
        <dbReference type="EnsemblMetazoa" id="ISCW005685-PA"/>
    </source>
</evidence>
<protein>
    <submittedName>
        <fullName evidence="2 3">Uncharacterized protein</fullName>
    </submittedName>
</protein>
<dbReference type="PaxDb" id="6945-B7PPB4"/>
<gene>
    <name evidence="2" type="ORF">IscW_ISCW005685</name>
</gene>
<keyword evidence="4" id="KW-1185">Reference proteome</keyword>
<reference evidence="3" key="2">
    <citation type="submission" date="2020-05" db="UniProtKB">
        <authorList>
            <consortium name="EnsemblMetazoa"/>
        </authorList>
    </citation>
    <scope>IDENTIFICATION</scope>
    <source>
        <strain evidence="3">wikel</strain>
    </source>
</reference>
<dbReference type="VEuPathDB" id="VectorBase:ISCW005685"/>